<dbReference type="AlphaFoldDB" id="A0A7W4VSS5"/>
<dbReference type="PANTHER" id="PTHR21240">
    <property type="entry name" value="2-AMINO-3-CARBOXYLMUCONATE-6-SEMIALDEHYDE DECARBOXYLASE"/>
    <property type="match status" value="1"/>
</dbReference>
<organism evidence="3 4">
    <name type="scientific">Nocardioides soli</name>
    <dbReference type="NCBI Taxonomy" id="1036020"/>
    <lineage>
        <taxon>Bacteria</taxon>
        <taxon>Bacillati</taxon>
        <taxon>Actinomycetota</taxon>
        <taxon>Actinomycetes</taxon>
        <taxon>Propionibacteriales</taxon>
        <taxon>Nocardioidaceae</taxon>
        <taxon>Nocardioides</taxon>
    </lineage>
</organism>
<gene>
    <name evidence="3" type="ORF">FHU40_000926</name>
</gene>
<dbReference type="InterPro" id="IPR032466">
    <property type="entry name" value="Metal_Hydrolase"/>
</dbReference>
<dbReference type="InterPro" id="IPR006680">
    <property type="entry name" value="Amidohydro-rel"/>
</dbReference>
<sequence length="307" mass="34440">MTDESVVEEVAQQPSRHPDVEQVRRFWQALDLPGLFDVHVHFLPPNIQRAVYAVFDSAGPKIGRDWPIRYRQDHAERVEILRAMGVRHFPTLPYAHKPGVAEYLNDWAAGFAGEVPELLCSATFFPEESAAAYVGKRIAAGVEIFKVHLQVGEFHLDDPLLDEVWGQIEDAGTPVVVHAGSGPVGNEFTGPGSTERLLRRFPRLRLLIAHMGAPECAEFLALAERYDGVRLDTTMVFTDFFPPYPTELVPRLRELGHRDAGKVVLGSDFPTIPYPYAHQLEGLARLDLGDDWLRAVCWHNGSALFDR</sequence>
<protein>
    <recommendedName>
        <fullName evidence="2">Amidohydrolase-related domain-containing protein</fullName>
    </recommendedName>
</protein>
<evidence type="ECO:0000313" key="3">
    <source>
        <dbReference type="EMBL" id="MBB3041125.1"/>
    </source>
</evidence>
<dbReference type="Proteomes" id="UP000589626">
    <property type="component" value="Unassembled WGS sequence"/>
</dbReference>
<dbReference type="GO" id="GO:0016787">
    <property type="term" value="F:hydrolase activity"/>
    <property type="evidence" value="ECO:0007669"/>
    <property type="project" value="InterPro"/>
</dbReference>
<name>A0A7W4VSS5_9ACTN</name>
<evidence type="ECO:0000313" key="4">
    <source>
        <dbReference type="Proteomes" id="UP000589626"/>
    </source>
</evidence>
<dbReference type="Pfam" id="PF04909">
    <property type="entry name" value="Amidohydro_2"/>
    <property type="match status" value="1"/>
</dbReference>
<evidence type="ECO:0000259" key="2">
    <source>
        <dbReference type="Pfam" id="PF04909"/>
    </source>
</evidence>
<dbReference type="CDD" id="cd01292">
    <property type="entry name" value="metallo-dependent_hydrolases"/>
    <property type="match status" value="1"/>
</dbReference>
<keyword evidence="1" id="KW-0456">Lyase</keyword>
<dbReference type="InterPro" id="IPR032465">
    <property type="entry name" value="ACMSD"/>
</dbReference>
<dbReference type="SUPFAM" id="SSF51556">
    <property type="entry name" value="Metallo-dependent hydrolases"/>
    <property type="match status" value="1"/>
</dbReference>
<comment type="caution">
    <text evidence="3">The sequence shown here is derived from an EMBL/GenBank/DDBJ whole genome shotgun (WGS) entry which is preliminary data.</text>
</comment>
<dbReference type="EMBL" id="JACHWR010000001">
    <property type="protein sequence ID" value="MBB3041125.1"/>
    <property type="molecule type" value="Genomic_DNA"/>
</dbReference>
<dbReference type="PANTHER" id="PTHR21240:SF28">
    <property type="entry name" value="ISO-OROTATE DECARBOXYLASE (EUROFUNG)"/>
    <property type="match status" value="1"/>
</dbReference>
<proteinExistence type="predicted"/>
<evidence type="ECO:0000256" key="1">
    <source>
        <dbReference type="ARBA" id="ARBA00023239"/>
    </source>
</evidence>
<dbReference type="GO" id="GO:0005737">
    <property type="term" value="C:cytoplasm"/>
    <property type="evidence" value="ECO:0007669"/>
    <property type="project" value="TreeGrafter"/>
</dbReference>
<reference evidence="3 4" key="1">
    <citation type="submission" date="2020-08" db="EMBL/GenBank/DDBJ databases">
        <title>Sequencing the genomes of 1000 actinobacteria strains.</title>
        <authorList>
            <person name="Klenk H.-P."/>
        </authorList>
    </citation>
    <scope>NUCLEOTIDE SEQUENCE [LARGE SCALE GENOMIC DNA]</scope>
    <source>
        <strain evidence="3 4">DSM 105498</strain>
    </source>
</reference>
<dbReference type="RefSeq" id="WP_343057722.1">
    <property type="nucleotide sequence ID" value="NZ_JACHWR010000001.1"/>
</dbReference>
<dbReference type="GO" id="GO:0016831">
    <property type="term" value="F:carboxy-lyase activity"/>
    <property type="evidence" value="ECO:0007669"/>
    <property type="project" value="InterPro"/>
</dbReference>
<feature type="domain" description="Amidohydrolase-related" evidence="2">
    <location>
        <begin position="37"/>
        <end position="306"/>
    </location>
</feature>
<dbReference type="Gene3D" id="3.20.20.140">
    <property type="entry name" value="Metal-dependent hydrolases"/>
    <property type="match status" value="1"/>
</dbReference>
<accession>A0A7W4VSS5</accession>
<keyword evidence="4" id="KW-1185">Reference proteome</keyword>
<dbReference type="GO" id="GO:0019748">
    <property type="term" value="P:secondary metabolic process"/>
    <property type="evidence" value="ECO:0007669"/>
    <property type="project" value="TreeGrafter"/>
</dbReference>